<reference evidence="6 7" key="1">
    <citation type="submission" date="2020-03" db="EMBL/GenBank/DDBJ databases">
        <title>Genomic Encyclopedia of Type Strains, Phase IV (KMG-IV): sequencing the most valuable type-strain genomes for metagenomic binning, comparative biology and taxonomic classification.</title>
        <authorList>
            <person name="Goeker M."/>
        </authorList>
    </citation>
    <scope>NUCLEOTIDE SEQUENCE [LARGE SCALE GENOMIC DNA]</scope>
    <source>
        <strain evidence="6 7">DSM 25229</strain>
    </source>
</reference>
<dbReference type="Gene3D" id="3.30.420.40">
    <property type="match status" value="2"/>
</dbReference>
<comment type="cofactor">
    <cofactor evidence="1">
        <name>[4Fe-4S] cluster</name>
        <dbReference type="ChEBI" id="CHEBI:49883"/>
    </cofactor>
</comment>
<dbReference type="EMBL" id="JAATIT010000003">
    <property type="protein sequence ID" value="NJB90086.1"/>
    <property type="molecule type" value="Genomic_DNA"/>
</dbReference>
<dbReference type="Proteomes" id="UP000535078">
    <property type="component" value="Unassembled WGS sequence"/>
</dbReference>
<accession>A0A7X5XS76</accession>
<evidence type="ECO:0000313" key="6">
    <source>
        <dbReference type="EMBL" id="NJB90086.1"/>
    </source>
</evidence>
<dbReference type="PANTHER" id="PTHR32329:SF2">
    <property type="entry name" value="BIFUNCTIONAL PROTEIN [INCLUDES 2-HYDROXYACYL-COA DEHYDRATASE (N-TER) AND ITS ACTIVATOR DOMAIN (C_TERM)"/>
    <property type="match status" value="1"/>
</dbReference>
<dbReference type="NCBIfam" id="TIGR00241">
    <property type="entry name" value="CoA_E_activ"/>
    <property type="match status" value="1"/>
</dbReference>
<proteinExistence type="predicted"/>
<name>A0A7X5XS76_9SPHN</name>
<evidence type="ECO:0000256" key="4">
    <source>
        <dbReference type="ARBA" id="ARBA00023014"/>
    </source>
</evidence>
<sequence>MNAFVMGIDFGSTTAKTVILDLDGGIVASNVAHMGAVSGQGVVASVADALSDAGLTQADMVRTVSTGYGRRMLDIAEKNYTEITCHARGAVAMVPEARLVIDIGGQDSKVIAVDANGLVVQFAMNDRCAAGTGKFLEVLARAMEIELDAMGGVALEAEQELKISSMCATFAETEVISLLAEGHGKPDVLAAVHASIANRTLGLVSRVGKVGPVAMTGGVARNPAAVHHIEKVLGMPLLLPERPQIAGALGAALLALDDYRASLGRSARPEDDDDLESRIGIPGSCAPACKGNPAAAAAAAQSTH</sequence>
<evidence type="ECO:0000256" key="1">
    <source>
        <dbReference type="ARBA" id="ARBA00001966"/>
    </source>
</evidence>
<dbReference type="GO" id="GO:0046872">
    <property type="term" value="F:metal ion binding"/>
    <property type="evidence" value="ECO:0007669"/>
    <property type="project" value="UniProtKB-KW"/>
</dbReference>
<dbReference type="PANTHER" id="PTHR32329">
    <property type="entry name" value="BIFUNCTIONAL PROTEIN [INCLUDES 2-HYDROXYACYL-COA DEHYDRATASE (N-TER) AND ITS ACTIVATOR DOMAIN (C_TERM)-RELATED"/>
    <property type="match status" value="1"/>
</dbReference>
<keyword evidence="2" id="KW-0479">Metal-binding</keyword>
<dbReference type="GO" id="GO:0051536">
    <property type="term" value="F:iron-sulfur cluster binding"/>
    <property type="evidence" value="ECO:0007669"/>
    <property type="project" value="UniProtKB-KW"/>
</dbReference>
<evidence type="ECO:0000256" key="2">
    <source>
        <dbReference type="ARBA" id="ARBA00022723"/>
    </source>
</evidence>
<protein>
    <submittedName>
        <fullName evidence="6">Putative CoA-substrate-specific enzyme activase</fullName>
    </submittedName>
</protein>
<comment type="caution">
    <text evidence="6">The sequence shown here is derived from an EMBL/GenBank/DDBJ whole genome shotgun (WGS) entry which is preliminary data.</text>
</comment>
<keyword evidence="4" id="KW-0411">Iron-sulfur</keyword>
<organism evidence="6 7">
    <name type="scientific">Sphingopyxis italica</name>
    <dbReference type="NCBI Taxonomy" id="1129133"/>
    <lineage>
        <taxon>Bacteria</taxon>
        <taxon>Pseudomonadati</taxon>
        <taxon>Pseudomonadota</taxon>
        <taxon>Alphaproteobacteria</taxon>
        <taxon>Sphingomonadales</taxon>
        <taxon>Sphingomonadaceae</taxon>
        <taxon>Sphingopyxis</taxon>
    </lineage>
</organism>
<dbReference type="InterPro" id="IPR002731">
    <property type="entry name" value="ATPase_BadF"/>
</dbReference>
<dbReference type="InterPro" id="IPR008275">
    <property type="entry name" value="CoA_E_activase_dom"/>
</dbReference>
<gene>
    <name evidence="6" type="ORF">GGR90_002280</name>
</gene>
<evidence type="ECO:0000256" key="3">
    <source>
        <dbReference type="ARBA" id="ARBA00023004"/>
    </source>
</evidence>
<keyword evidence="7" id="KW-1185">Reference proteome</keyword>
<evidence type="ECO:0000313" key="7">
    <source>
        <dbReference type="Proteomes" id="UP000535078"/>
    </source>
</evidence>
<dbReference type="SUPFAM" id="SSF53067">
    <property type="entry name" value="Actin-like ATPase domain"/>
    <property type="match status" value="1"/>
</dbReference>
<dbReference type="CDD" id="cd24036">
    <property type="entry name" value="ASKHA_NBD_BcrAD_BadFG_HgdC_HadI"/>
    <property type="match status" value="1"/>
</dbReference>
<dbReference type="Pfam" id="PF01869">
    <property type="entry name" value="BcrAD_BadFG"/>
    <property type="match status" value="1"/>
</dbReference>
<feature type="domain" description="ATPase BadF/BadG/BcrA/BcrD type" evidence="5">
    <location>
        <begin position="7"/>
        <end position="255"/>
    </location>
</feature>
<dbReference type="RefSeq" id="WP_167921568.1">
    <property type="nucleotide sequence ID" value="NZ_JAATIT010000003.1"/>
</dbReference>
<dbReference type="AlphaFoldDB" id="A0A7X5XS76"/>
<dbReference type="InterPro" id="IPR051805">
    <property type="entry name" value="Dehydratase_Activator_Redct"/>
</dbReference>
<dbReference type="InterPro" id="IPR043129">
    <property type="entry name" value="ATPase_NBD"/>
</dbReference>
<keyword evidence="3" id="KW-0408">Iron</keyword>
<evidence type="ECO:0000259" key="5">
    <source>
        <dbReference type="Pfam" id="PF01869"/>
    </source>
</evidence>